<feature type="compositionally biased region" description="Acidic residues" evidence="14">
    <location>
        <begin position="419"/>
        <end position="429"/>
    </location>
</feature>
<dbReference type="PROSITE" id="PS51207">
    <property type="entry name" value="PXA"/>
    <property type="match status" value="1"/>
</dbReference>
<dbReference type="GO" id="GO:1990502">
    <property type="term" value="P:dense core granule maturation"/>
    <property type="evidence" value="ECO:0007669"/>
    <property type="project" value="Ensembl"/>
</dbReference>
<keyword evidence="15" id="KW-1133">Transmembrane helix</keyword>
<reference evidence="18" key="2">
    <citation type="submission" date="2025-08" db="UniProtKB">
        <authorList>
            <consortium name="Ensembl"/>
        </authorList>
    </citation>
    <scope>IDENTIFICATION</scope>
</reference>
<dbReference type="PROSITE" id="PS50195">
    <property type="entry name" value="PX"/>
    <property type="match status" value="1"/>
</dbReference>
<gene>
    <name evidence="18" type="primary">SNX19</name>
</gene>
<dbReference type="InterPro" id="IPR001683">
    <property type="entry name" value="PX_dom"/>
</dbReference>
<evidence type="ECO:0000256" key="10">
    <source>
        <dbReference type="ARBA" id="ARBA00023329"/>
    </source>
</evidence>
<dbReference type="Ensembl" id="ENSCJAT00000127377.1">
    <property type="protein sequence ID" value="ENSCJAP00000091010.1"/>
    <property type="gene ID" value="ENSCJAG00000009574.5"/>
</dbReference>
<dbReference type="SUPFAM" id="SSF64268">
    <property type="entry name" value="PX domain"/>
    <property type="match status" value="1"/>
</dbReference>
<dbReference type="GeneTree" id="ENSGT00950000182856"/>
<organism evidence="18 19">
    <name type="scientific">Callithrix jacchus</name>
    <name type="common">White-tufted-ear marmoset</name>
    <name type="synonym">Simia Jacchus</name>
    <dbReference type="NCBI Taxonomy" id="9483"/>
    <lineage>
        <taxon>Eukaryota</taxon>
        <taxon>Metazoa</taxon>
        <taxon>Chordata</taxon>
        <taxon>Craniata</taxon>
        <taxon>Vertebrata</taxon>
        <taxon>Euteleostomi</taxon>
        <taxon>Mammalia</taxon>
        <taxon>Eutheria</taxon>
        <taxon>Euarchontoglires</taxon>
        <taxon>Primates</taxon>
        <taxon>Haplorrhini</taxon>
        <taxon>Platyrrhini</taxon>
        <taxon>Cebidae</taxon>
        <taxon>Callitrichinae</taxon>
        <taxon>Callithrix</taxon>
        <taxon>Callithrix</taxon>
    </lineage>
</organism>
<keyword evidence="5" id="KW-0268">Exocytosis</keyword>
<evidence type="ECO:0000256" key="1">
    <source>
        <dbReference type="ARBA" id="ARBA00004180"/>
    </source>
</evidence>
<dbReference type="CTD" id="399979"/>
<reference evidence="18" key="3">
    <citation type="submission" date="2025-09" db="UniProtKB">
        <authorList>
            <consortium name="Ensembl"/>
        </authorList>
    </citation>
    <scope>IDENTIFICATION</scope>
</reference>
<dbReference type="Pfam" id="PF00787">
    <property type="entry name" value="PX"/>
    <property type="match status" value="1"/>
</dbReference>
<evidence type="ECO:0000259" key="16">
    <source>
        <dbReference type="PROSITE" id="PS50195"/>
    </source>
</evidence>
<feature type="compositionally biased region" description="Polar residues" evidence="14">
    <location>
        <begin position="973"/>
        <end position="983"/>
    </location>
</feature>
<dbReference type="SMART" id="SM00312">
    <property type="entry name" value="PX"/>
    <property type="match status" value="1"/>
</dbReference>
<comment type="subcellular location">
    <subcellularLocation>
        <location evidence="1">Cytoplasmic vesicle membrane</location>
        <topology evidence="1">Peripheral membrane protein</topology>
        <orientation evidence="1">Cytoplasmic side</orientation>
    </subcellularLocation>
    <subcellularLocation>
        <location evidence="2">Early endosome membrane</location>
        <topology evidence="2">Peripheral membrane protein</topology>
        <orientation evidence="2">Cytoplasmic side</orientation>
    </subcellularLocation>
</comment>
<dbReference type="GO" id="GO:0051649">
    <property type="term" value="P:establishment of localization in cell"/>
    <property type="evidence" value="ECO:0007669"/>
    <property type="project" value="Ensembl"/>
</dbReference>
<feature type="compositionally biased region" description="Polar residues" evidence="14">
    <location>
        <begin position="432"/>
        <end position="445"/>
    </location>
</feature>
<feature type="compositionally biased region" description="Basic and acidic residues" evidence="14">
    <location>
        <begin position="710"/>
        <end position="720"/>
    </location>
</feature>
<keyword evidence="8" id="KW-0446">Lipid-binding</keyword>
<keyword evidence="19" id="KW-1185">Reference proteome</keyword>
<dbReference type="InterPro" id="IPR037909">
    <property type="entry name" value="SNX19_PX"/>
</dbReference>
<sequence>MKTEIVPPFQETPAGTSCHLSNLLSSRKLMAVGVLLGWLLVLHLLVNVWLLCLLSALLVVLGGWLGSSATGAASGRLHLERFIPVATCPPCPEAERQLEQEINRTIQMVIRDFVLSWYRSVSQEPAFEEEMEAAMKGLVQELRRRMSMMDTHALAQSVLTLCGCHLQSYIQAKEATAGKNGPVEPSLLWEAYCQATTPHPAVHSPSAEVTYTRGVVNLLLQGLVPKPHLETRTGRHVVVELITCNVILPLISRLSDPDWIHLVLVGIFSKARDPALCSVSTPEQPSVPTSLPLIAEVEQLPEGRASSPVAAPVLLSYTEPEGPAGPSPEVEEGHEAVEGDMGGMSEERKVGNNSSHFLQPNIRGPLFLCEDSELESPLSELGKETIMLMTPGNFLSDRIQDALCALEGSRALEPKDGEGSEGAESEEGPVTETETGLRVSTPNSCPEIQIDTADKEIEQGDVTTSVTALLEGPEKTCLSRPSCLEKDLTSDMGSLDPSLPPILLSSSPPGPLSSATFSFEPLSSPDGPVVIQNLRITGTITAREHSGTGFHPYTLYTVKYETALDGENSSSLQQLAYHTVNRRYREFLNLQTRLEEKPDLRKFIKNVKGPKKLFPDLPFGNMDSDRVEARKSLLESFLKQLCAIPEIANSEEVQEFLALNTDARIAFVKKPFMVSRIDKMVVSAIVDTLKTAFPRSEPQSPTEELSEAETESKSQTEGKKTSKSRLRFSSSKISPALSVTEAQDKILYCLQEGNVESETLSMSGMESFIEKQTKLLEMQPTEAPEKDPEQLPKGHVDSCLSDAAVPAQDPSNSDPGTETELADTALDLLLLLLTEQWKWLCTENMQKFLRLIFGTLVQRWLEVQVANLTSPQRWVQYLRLLQESIWPGGVLPKFPRPVRTQEQKLAAEKQALQSLMGVLPDLVVEILGANKCQLSWGLVLESLQQPLINRHLIYCLGDIILEFLDLSASVEESGTTTSASDTPGNPKRMGVSS</sequence>
<keyword evidence="10" id="KW-0968">Cytoplasmic vesicle</keyword>
<dbReference type="PANTHER" id="PTHR22775">
    <property type="entry name" value="SORTING NEXIN"/>
    <property type="match status" value="1"/>
</dbReference>
<feature type="region of interest" description="Disordered" evidence="14">
    <location>
        <begin position="693"/>
        <end position="727"/>
    </location>
</feature>
<evidence type="ECO:0000256" key="13">
    <source>
        <dbReference type="ARBA" id="ARBA00071926"/>
    </source>
</evidence>
<evidence type="ECO:0000256" key="4">
    <source>
        <dbReference type="ARBA" id="ARBA00022448"/>
    </source>
</evidence>
<dbReference type="RefSeq" id="XP_035121008.2">
    <property type="nucleotide sequence ID" value="XM_035265117.2"/>
</dbReference>
<dbReference type="PANTHER" id="PTHR22775:SF31">
    <property type="entry name" value="SORTING NEXIN-19"/>
    <property type="match status" value="1"/>
</dbReference>
<keyword evidence="6" id="KW-0967">Endosome</keyword>
<feature type="domain" description="PX" evidence="16">
    <location>
        <begin position="534"/>
        <end position="664"/>
    </location>
</feature>
<dbReference type="GO" id="GO:0031901">
    <property type="term" value="C:early endosome membrane"/>
    <property type="evidence" value="ECO:0007669"/>
    <property type="project" value="UniProtKB-SubCell"/>
</dbReference>
<dbReference type="Pfam" id="PF02194">
    <property type="entry name" value="PXA"/>
    <property type="match status" value="1"/>
</dbReference>
<dbReference type="SMART" id="SM00313">
    <property type="entry name" value="PXA"/>
    <property type="match status" value="1"/>
</dbReference>
<evidence type="ECO:0000256" key="12">
    <source>
        <dbReference type="ARBA" id="ARBA00065455"/>
    </source>
</evidence>
<dbReference type="InterPro" id="IPR013937">
    <property type="entry name" value="Sorting_nexin_C"/>
</dbReference>
<proteinExistence type="inferred from homology"/>
<evidence type="ECO:0000256" key="15">
    <source>
        <dbReference type="SAM" id="Phobius"/>
    </source>
</evidence>
<accession>A0A8I3WUQ6</accession>
<evidence type="ECO:0000259" key="17">
    <source>
        <dbReference type="PROSITE" id="PS51207"/>
    </source>
</evidence>
<evidence type="ECO:0000313" key="19">
    <source>
        <dbReference type="Proteomes" id="UP000008225"/>
    </source>
</evidence>
<dbReference type="CDD" id="cd06893">
    <property type="entry name" value="PX_SNX19"/>
    <property type="match status" value="1"/>
</dbReference>
<evidence type="ECO:0000256" key="2">
    <source>
        <dbReference type="ARBA" id="ARBA00004469"/>
    </source>
</evidence>
<dbReference type="GO" id="GO:0006887">
    <property type="term" value="P:exocytosis"/>
    <property type="evidence" value="ECO:0007669"/>
    <property type="project" value="UniProtKB-KW"/>
</dbReference>
<feature type="transmembrane region" description="Helical" evidence="15">
    <location>
        <begin position="32"/>
        <end position="65"/>
    </location>
</feature>
<evidence type="ECO:0000256" key="5">
    <source>
        <dbReference type="ARBA" id="ARBA00022483"/>
    </source>
</evidence>
<name>A0A8I3WUQ6_CALJA</name>
<dbReference type="InterPro" id="IPR003114">
    <property type="entry name" value="Phox_assoc"/>
</dbReference>
<dbReference type="GO" id="GO:0032266">
    <property type="term" value="F:phosphatidylinositol-3-phosphate binding"/>
    <property type="evidence" value="ECO:0007669"/>
    <property type="project" value="Ensembl"/>
</dbReference>
<comment type="similarity">
    <text evidence="3">Belongs to the sorting nexin family.</text>
</comment>
<evidence type="ECO:0000256" key="11">
    <source>
        <dbReference type="ARBA" id="ARBA00053440"/>
    </source>
</evidence>
<keyword evidence="4" id="KW-0813">Transport</keyword>
<evidence type="ECO:0000256" key="6">
    <source>
        <dbReference type="ARBA" id="ARBA00022753"/>
    </source>
</evidence>
<dbReference type="KEGG" id="cjc:100387878"/>
<keyword evidence="15" id="KW-0812">Transmembrane</keyword>
<feature type="domain" description="PXA" evidence="17">
    <location>
        <begin position="95"/>
        <end position="272"/>
    </location>
</feature>
<comment type="subunit">
    <text evidence="12">Interacts with PTPRN.</text>
</comment>
<comment type="function">
    <text evidence="11">Plays a role in intracellular vesicle trafficking and exocytosis. May play a role in maintaining insulin-containing dense core vesicles in pancreatic beta-cells and in preventing their degradation. May play a role in insulin secretion. Interacts with membranes containing phosphatidylinositol 3-phosphate (PtdIns(3P)).</text>
</comment>
<dbReference type="AlphaFoldDB" id="A0A8I3WUQ6"/>
<protein>
    <recommendedName>
        <fullName evidence="13">Sorting nexin-19</fullName>
    </recommendedName>
</protein>
<dbReference type="OMA" id="CGQHLQS"/>
<evidence type="ECO:0000313" key="18">
    <source>
        <dbReference type="Ensembl" id="ENSCJAP00000091010.1"/>
    </source>
</evidence>
<evidence type="ECO:0000256" key="14">
    <source>
        <dbReference type="SAM" id="MobiDB-lite"/>
    </source>
</evidence>
<dbReference type="GO" id="GO:0030073">
    <property type="term" value="P:insulin secretion"/>
    <property type="evidence" value="ECO:0007669"/>
    <property type="project" value="Ensembl"/>
</dbReference>
<dbReference type="Gene3D" id="3.30.1520.10">
    <property type="entry name" value="Phox-like domain"/>
    <property type="match status" value="1"/>
</dbReference>
<evidence type="ECO:0000256" key="8">
    <source>
        <dbReference type="ARBA" id="ARBA00023121"/>
    </source>
</evidence>
<reference evidence="18 19" key="1">
    <citation type="submission" date="2009-03" db="EMBL/GenBank/DDBJ databases">
        <authorList>
            <person name="Warren W."/>
            <person name="Ye L."/>
            <person name="Minx P."/>
            <person name="Worley K."/>
            <person name="Gibbs R."/>
            <person name="Wilson R.K."/>
        </authorList>
    </citation>
    <scope>NUCLEOTIDE SEQUENCE [LARGE SCALE GENOMIC DNA]</scope>
</reference>
<dbReference type="InterPro" id="IPR036871">
    <property type="entry name" value="PX_dom_sf"/>
</dbReference>
<dbReference type="GeneID" id="100387878"/>
<dbReference type="Proteomes" id="UP000008225">
    <property type="component" value="Chromosome 11"/>
</dbReference>
<evidence type="ECO:0000256" key="3">
    <source>
        <dbReference type="ARBA" id="ARBA00010883"/>
    </source>
</evidence>
<feature type="region of interest" description="Disordered" evidence="14">
    <location>
        <begin position="412"/>
        <end position="445"/>
    </location>
</feature>
<dbReference type="FunFam" id="3.30.1520.10:FF:000019">
    <property type="entry name" value="Putative sorting nexin-19"/>
    <property type="match status" value="1"/>
</dbReference>
<evidence type="ECO:0000256" key="7">
    <source>
        <dbReference type="ARBA" id="ARBA00022927"/>
    </source>
</evidence>
<dbReference type="Pfam" id="PF08628">
    <property type="entry name" value="Nexin_C"/>
    <property type="match status" value="1"/>
</dbReference>
<evidence type="ECO:0000256" key="9">
    <source>
        <dbReference type="ARBA" id="ARBA00023136"/>
    </source>
</evidence>
<keyword evidence="7" id="KW-0653">Protein transport</keyword>
<keyword evidence="9 15" id="KW-0472">Membrane</keyword>
<dbReference type="GO" id="GO:0002062">
    <property type="term" value="P:chondrocyte differentiation"/>
    <property type="evidence" value="ECO:0007669"/>
    <property type="project" value="Ensembl"/>
</dbReference>
<feature type="region of interest" description="Disordered" evidence="14">
    <location>
        <begin position="973"/>
        <end position="993"/>
    </location>
</feature>
<dbReference type="RefSeq" id="XP_009005374.2">
    <property type="nucleotide sequence ID" value="XM_009007126.3"/>
</dbReference>
<dbReference type="RefSeq" id="XP_035121007.2">
    <property type="nucleotide sequence ID" value="XM_035265116.2"/>
</dbReference>